<dbReference type="AlphaFoldDB" id="A0ABD1B2Y3"/>
<feature type="transmembrane region" description="Helical" evidence="1">
    <location>
        <begin position="99"/>
        <end position="118"/>
    </location>
</feature>
<evidence type="ECO:0008006" key="4">
    <source>
        <dbReference type="Google" id="ProtNLM"/>
    </source>
</evidence>
<keyword evidence="1" id="KW-0472">Membrane</keyword>
<accession>A0ABD1B2Y3</accession>
<evidence type="ECO:0000313" key="3">
    <source>
        <dbReference type="Proteomes" id="UP001558713"/>
    </source>
</evidence>
<proteinExistence type="predicted"/>
<protein>
    <recommendedName>
        <fullName evidence="4">Transmembrane protein</fullName>
    </recommendedName>
</protein>
<keyword evidence="1" id="KW-0812">Transmembrane</keyword>
<reference evidence="2 3" key="1">
    <citation type="submission" date="2024-04" db="EMBL/GenBank/DDBJ databases">
        <title>Genome assembly C_amara_ONT_v2.</title>
        <authorList>
            <person name="Yant L."/>
            <person name="Moore C."/>
            <person name="Slenker M."/>
        </authorList>
    </citation>
    <scope>NUCLEOTIDE SEQUENCE [LARGE SCALE GENOMIC DNA]</scope>
    <source>
        <tissue evidence="2">Leaf</tissue>
    </source>
</reference>
<dbReference type="Proteomes" id="UP001558713">
    <property type="component" value="Unassembled WGS sequence"/>
</dbReference>
<comment type="caution">
    <text evidence="2">The sequence shown here is derived from an EMBL/GenBank/DDBJ whole genome shotgun (WGS) entry which is preliminary data.</text>
</comment>
<evidence type="ECO:0000256" key="1">
    <source>
        <dbReference type="SAM" id="Phobius"/>
    </source>
</evidence>
<organism evidence="2 3">
    <name type="scientific">Cardamine amara subsp. amara</name>
    <dbReference type="NCBI Taxonomy" id="228776"/>
    <lineage>
        <taxon>Eukaryota</taxon>
        <taxon>Viridiplantae</taxon>
        <taxon>Streptophyta</taxon>
        <taxon>Embryophyta</taxon>
        <taxon>Tracheophyta</taxon>
        <taxon>Spermatophyta</taxon>
        <taxon>Magnoliopsida</taxon>
        <taxon>eudicotyledons</taxon>
        <taxon>Gunneridae</taxon>
        <taxon>Pentapetalae</taxon>
        <taxon>rosids</taxon>
        <taxon>malvids</taxon>
        <taxon>Brassicales</taxon>
        <taxon>Brassicaceae</taxon>
        <taxon>Cardamineae</taxon>
        <taxon>Cardamine</taxon>
    </lineage>
</organism>
<keyword evidence="1" id="KW-1133">Transmembrane helix</keyword>
<dbReference type="EMBL" id="JBANAX010000345">
    <property type="protein sequence ID" value="KAL1213332.1"/>
    <property type="molecule type" value="Genomic_DNA"/>
</dbReference>
<name>A0ABD1B2Y3_CARAN</name>
<sequence>MVGDDEEQRLVWKLKVSLRVGGLNLKLNLLQNRLSSWKLHRLSFLFRFRKHRLKIDSQSKPYCVRFLRSLVLFRRRREVESQVHSKKLIELMGTTAKKAIGVGVVTLVIIFSFLLRSMD</sequence>
<gene>
    <name evidence="2" type="ORF">V5N11_028232</name>
</gene>
<evidence type="ECO:0000313" key="2">
    <source>
        <dbReference type="EMBL" id="KAL1213332.1"/>
    </source>
</evidence>
<keyword evidence="3" id="KW-1185">Reference proteome</keyword>